<dbReference type="SUPFAM" id="SSF55347">
    <property type="entry name" value="Glyceraldehyde-3-phosphate dehydrogenase-like, C-terminal domain"/>
    <property type="match status" value="1"/>
</dbReference>
<dbReference type="PANTHER" id="PTHR43249:SF1">
    <property type="entry name" value="D-GLUCOSIDE 3-DEHYDROGENASE"/>
    <property type="match status" value="1"/>
</dbReference>
<reference evidence="3" key="1">
    <citation type="submission" date="2019-07" db="EMBL/GenBank/DDBJ databases">
        <authorList>
            <person name="Weber M."/>
            <person name="Kostadinov I."/>
            <person name="Kostadinov D I."/>
        </authorList>
    </citation>
    <scope>NUCLEOTIDE SEQUENCE</scope>
    <source>
        <strain evidence="3">Gfbio:sag-sample-b02:053724c1-46a9-4a36-b237-ea2bf867836b</strain>
    </source>
</reference>
<dbReference type="EMBL" id="LR633966">
    <property type="protein sequence ID" value="VUX54860.1"/>
    <property type="molecule type" value="Genomic_DNA"/>
</dbReference>
<dbReference type="Pfam" id="PF01408">
    <property type="entry name" value="GFO_IDH_MocA"/>
    <property type="match status" value="1"/>
</dbReference>
<feature type="domain" description="Gfo/Idh/MocA-like oxidoreductase N-terminal" evidence="1">
    <location>
        <begin position="4"/>
        <end position="118"/>
    </location>
</feature>
<protein>
    <submittedName>
        <fullName evidence="3">Putative dehydrogenase</fullName>
    </submittedName>
</protein>
<dbReference type="InterPro" id="IPR055170">
    <property type="entry name" value="GFO_IDH_MocA-like_dom"/>
</dbReference>
<evidence type="ECO:0000259" key="1">
    <source>
        <dbReference type="Pfam" id="PF01408"/>
    </source>
</evidence>
<dbReference type="InterPro" id="IPR052515">
    <property type="entry name" value="Gfo/Idh/MocA_Oxidoreductase"/>
</dbReference>
<dbReference type="InterPro" id="IPR000683">
    <property type="entry name" value="Gfo/Idh/MocA-like_OxRdtase_N"/>
</dbReference>
<evidence type="ECO:0000259" key="2">
    <source>
        <dbReference type="Pfam" id="PF22725"/>
    </source>
</evidence>
<evidence type="ECO:0000313" key="3">
    <source>
        <dbReference type="EMBL" id="VUX54860.1"/>
    </source>
</evidence>
<sequence length="348" mass="39459">MHKLKVGIAGFGVVGKRRRSCVDKHPNLRLAAVCDRTFSGNGVMEDGVHYFTDYRQLLEEPLDALIVCLTNEVAAEVTIAGLEHGLHVFCEKPPGLGVEDIERVIIHERQHQHLKLMYGFNHRYHDSVRDALKIIRSGELGRIINLRGVYGKSNVITFNQSDWRTKREISGGGVLLDQGIHMVDLMRLFAGDFVEVQSVISNTYWNFNVEDNAYALMRTAEGVVGMFHSSATQWRHRFHLDINLERGGLILSGILSGSKSYGAETLTVAIADPDNDYRDPLEKTTRYNRDPSWDDEISTFADCIIQDKPINSGSSDDALQTMKLIYRIYYADPNWRTTYNIPNPDRRS</sequence>
<dbReference type="Pfam" id="PF22725">
    <property type="entry name" value="GFO_IDH_MocA_C3"/>
    <property type="match status" value="1"/>
</dbReference>
<proteinExistence type="predicted"/>
<gene>
    <name evidence="3" type="ORF">JTBB02_V1_10039</name>
</gene>
<organism evidence="3">
    <name type="scientific">uncultured Woeseiaceae bacterium</name>
    <dbReference type="NCBI Taxonomy" id="1983305"/>
    <lineage>
        <taxon>Bacteria</taxon>
        <taxon>Pseudomonadati</taxon>
        <taxon>Pseudomonadota</taxon>
        <taxon>Gammaproteobacteria</taxon>
        <taxon>Woeseiales</taxon>
        <taxon>Woeseiaceae</taxon>
        <taxon>environmental samples</taxon>
    </lineage>
</organism>
<dbReference type="InterPro" id="IPR036291">
    <property type="entry name" value="NAD(P)-bd_dom_sf"/>
</dbReference>
<name>A0A7D9D1Z1_9GAMM</name>
<dbReference type="AlphaFoldDB" id="A0A7D9D1Z1"/>
<dbReference type="Gene3D" id="3.30.360.10">
    <property type="entry name" value="Dihydrodipicolinate Reductase, domain 2"/>
    <property type="match status" value="1"/>
</dbReference>
<dbReference type="GO" id="GO:0000166">
    <property type="term" value="F:nucleotide binding"/>
    <property type="evidence" value="ECO:0007669"/>
    <property type="project" value="InterPro"/>
</dbReference>
<feature type="domain" description="GFO/IDH/MocA-like oxidoreductase" evidence="2">
    <location>
        <begin position="129"/>
        <end position="249"/>
    </location>
</feature>
<dbReference type="PANTHER" id="PTHR43249">
    <property type="entry name" value="UDP-N-ACETYL-2-AMINO-2-DEOXY-D-GLUCURONATE OXIDASE"/>
    <property type="match status" value="1"/>
</dbReference>
<accession>A0A7D9D1Z1</accession>
<dbReference type="SUPFAM" id="SSF51735">
    <property type="entry name" value="NAD(P)-binding Rossmann-fold domains"/>
    <property type="match status" value="1"/>
</dbReference>
<dbReference type="Gene3D" id="3.40.50.720">
    <property type="entry name" value="NAD(P)-binding Rossmann-like Domain"/>
    <property type="match status" value="1"/>
</dbReference>